<sequence length="233" mass="25497">MERRLSDAVLEGLTRRARSFVTGHGIRIDVPPIGRLAEQWLALGVPSVEIDRVKEYQERWGGLVLPPAPHYDGGPRCLDSDLPEGSPDEGWMYPAGTHRCATPYSFMIGPGGEFGVYGYRWAPLHRTVEGWVESVALAHHASMWAQQVTRVTGDRVDDVALDGFEPVEEVKGMTDTWWRGSDSLVALYAGEAECLSAPSSRTALIYSGLDRWGLHGGVRSTGHCHTEGSANAP</sequence>
<organism evidence="1">
    <name type="scientific">Streptomyces sp. NBC_01393</name>
    <dbReference type="NCBI Taxonomy" id="2903851"/>
    <lineage>
        <taxon>Bacteria</taxon>
        <taxon>Bacillati</taxon>
        <taxon>Actinomycetota</taxon>
        <taxon>Actinomycetes</taxon>
        <taxon>Kitasatosporales</taxon>
        <taxon>Streptomycetaceae</taxon>
        <taxon>Streptomyces</taxon>
    </lineage>
</organism>
<dbReference type="AlphaFoldDB" id="A0AAU3IAR6"/>
<name>A0AAU3IAR6_9ACTN</name>
<protein>
    <submittedName>
        <fullName evidence="1">Uncharacterized protein</fullName>
    </submittedName>
</protein>
<proteinExistence type="predicted"/>
<accession>A0AAU3IAR6</accession>
<evidence type="ECO:0000313" key="1">
    <source>
        <dbReference type="EMBL" id="WTZ14272.1"/>
    </source>
</evidence>
<reference evidence="1" key="1">
    <citation type="submission" date="2022-10" db="EMBL/GenBank/DDBJ databases">
        <title>The complete genomes of actinobacterial strains from the NBC collection.</title>
        <authorList>
            <person name="Joergensen T.S."/>
            <person name="Alvarez Arevalo M."/>
            <person name="Sterndorff E.B."/>
            <person name="Faurdal D."/>
            <person name="Vuksanovic O."/>
            <person name="Mourched A.-S."/>
            <person name="Charusanti P."/>
            <person name="Shaw S."/>
            <person name="Blin K."/>
            <person name="Weber T."/>
        </authorList>
    </citation>
    <scope>NUCLEOTIDE SEQUENCE</scope>
    <source>
        <strain evidence="1">NBC_01393</strain>
    </source>
</reference>
<gene>
    <name evidence="1" type="ORF">OG699_43780</name>
</gene>
<dbReference type="EMBL" id="CP109546">
    <property type="protein sequence ID" value="WTZ14272.1"/>
    <property type="molecule type" value="Genomic_DNA"/>
</dbReference>